<evidence type="ECO:0000256" key="1">
    <source>
        <dbReference type="SAM" id="Phobius"/>
    </source>
</evidence>
<gene>
    <name evidence="2" type="ORF">PBLR_14157</name>
</gene>
<feature type="transmembrane region" description="Helical" evidence="1">
    <location>
        <begin position="249"/>
        <end position="267"/>
    </location>
</feature>
<dbReference type="PANTHER" id="PTHR36833:SF2">
    <property type="entry name" value="SLR0610 PROTEIN"/>
    <property type="match status" value="1"/>
</dbReference>
<evidence type="ECO:0000313" key="3">
    <source>
        <dbReference type="Proteomes" id="UP000304148"/>
    </source>
</evidence>
<feature type="transmembrane region" description="Helical" evidence="1">
    <location>
        <begin position="79"/>
        <end position="99"/>
    </location>
</feature>
<dbReference type="Proteomes" id="UP000304148">
    <property type="component" value="Chromosome"/>
</dbReference>
<proteinExistence type="predicted"/>
<protein>
    <submittedName>
        <fullName evidence="2">ABC transporter permease</fullName>
    </submittedName>
</protein>
<keyword evidence="1" id="KW-0812">Transmembrane</keyword>
<dbReference type="Pfam" id="PF06182">
    <property type="entry name" value="ABC2_membrane_6"/>
    <property type="match status" value="1"/>
</dbReference>
<feature type="transmembrane region" description="Helical" evidence="1">
    <location>
        <begin position="164"/>
        <end position="189"/>
    </location>
</feature>
<feature type="transmembrane region" description="Helical" evidence="1">
    <location>
        <begin position="43"/>
        <end position="67"/>
    </location>
</feature>
<dbReference type="AlphaFoldDB" id="A0A383RF68"/>
<name>A0A383RF68_PAEAL</name>
<accession>A0A383RF68</accession>
<dbReference type="PANTHER" id="PTHR36833">
    <property type="entry name" value="SLR0610 PROTEIN-RELATED"/>
    <property type="match status" value="1"/>
</dbReference>
<sequence>MRTKWYSLSSCRSWADGARSYLRLYGVFVKNCLAASMEYRFNFWMGIAVEIAFLCAKALYILIVYQTDLHIGSLTPDHILLFIGTYTMMTGLYMGLFYVNFIRLQQYVRDGTLDLMLTKPISLQFLVSLRYVDIGLPIPNVIAGAVMIGIGWHRAGLPLDGNIVGFIALLLSALLVTYGIMLLPALLAFRFVQTGAVTEIAHSIWDANNMPLDIFPRWLQRIGVYVIPIFLISNYAPKFVLHELAVWDIVWAIAAPILLLLITRWCWKRAVVGYSSAGS</sequence>
<organism evidence="2 3">
    <name type="scientific">Paenibacillus alvei</name>
    <name type="common">Bacillus alvei</name>
    <dbReference type="NCBI Taxonomy" id="44250"/>
    <lineage>
        <taxon>Bacteria</taxon>
        <taxon>Bacillati</taxon>
        <taxon>Bacillota</taxon>
        <taxon>Bacilli</taxon>
        <taxon>Bacillales</taxon>
        <taxon>Paenibacillaceae</taxon>
        <taxon>Paenibacillus</taxon>
    </lineage>
</organism>
<dbReference type="RefSeq" id="WP_138187608.1">
    <property type="nucleotide sequence ID" value="NZ_LS992241.1"/>
</dbReference>
<evidence type="ECO:0000313" key="2">
    <source>
        <dbReference type="EMBL" id="SYX85735.1"/>
    </source>
</evidence>
<keyword evidence="1" id="KW-1133">Transmembrane helix</keyword>
<feature type="transmembrane region" description="Helical" evidence="1">
    <location>
        <begin position="131"/>
        <end position="152"/>
    </location>
</feature>
<keyword evidence="1" id="KW-0472">Membrane</keyword>
<dbReference type="EMBL" id="LS992241">
    <property type="protein sequence ID" value="SYX85735.1"/>
    <property type="molecule type" value="Genomic_DNA"/>
</dbReference>
<dbReference type="InterPro" id="IPR010390">
    <property type="entry name" value="ABC-2_transporter-like"/>
</dbReference>
<reference evidence="3" key="1">
    <citation type="submission" date="2018-08" db="EMBL/GenBank/DDBJ databases">
        <authorList>
            <person name="Chevrot R."/>
        </authorList>
    </citation>
    <scope>NUCLEOTIDE SEQUENCE [LARGE SCALE GENOMIC DNA]</scope>
</reference>
<feature type="transmembrane region" description="Helical" evidence="1">
    <location>
        <begin position="218"/>
        <end position="237"/>
    </location>
</feature>